<dbReference type="HOGENOM" id="CLU_576722_0_0_1"/>
<feature type="compositionally biased region" description="Gly residues" evidence="1">
    <location>
        <begin position="13"/>
        <end position="22"/>
    </location>
</feature>
<reference evidence="2" key="2">
    <citation type="submission" date="2015-06" db="UniProtKB">
        <authorList>
            <consortium name="EnsemblPlants"/>
        </authorList>
    </citation>
    <scope>IDENTIFICATION</scope>
    <source>
        <strain evidence="2">DM1-3 516 R44</strain>
    </source>
</reference>
<name>M1DB42_SOLTU</name>
<proteinExistence type="predicted"/>
<dbReference type="Gramene" id="PGSC0003DMT400086158">
    <property type="protein sequence ID" value="PGSC0003DMT400086158"/>
    <property type="gene ID" value="PGSC0003DMG400035729"/>
</dbReference>
<evidence type="ECO:0000313" key="2">
    <source>
        <dbReference type="EnsemblPlants" id="PGSC0003DMT400086158"/>
    </source>
</evidence>
<protein>
    <submittedName>
        <fullName evidence="2">Polyprotein protein</fullName>
    </submittedName>
</protein>
<feature type="compositionally biased region" description="Basic and acidic residues" evidence="1">
    <location>
        <begin position="1"/>
        <end position="10"/>
    </location>
</feature>
<evidence type="ECO:0000256" key="1">
    <source>
        <dbReference type="SAM" id="MobiDB-lite"/>
    </source>
</evidence>
<organism evidence="2 3">
    <name type="scientific">Solanum tuberosum</name>
    <name type="common">Potato</name>
    <dbReference type="NCBI Taxonomy" id="4113"/>
    <lineage>
        <taxon>Eukaryota</taxon>
        <taxon>Viridiplantae</taxon>
        <taxon>Streptophyta</taxon>
        <taxon>Embryophyta</taxon>
        <taxon>Tracheophyta</taxon>
        <taxon>Spermatophyta</taxon>
        <taxon>Magnoliopsida</taxon>
        <taxon>eudicotyledons</taxon>
        <taxon>Gunneridae</taxon>
        <taxon>Pentapetalae</taxon>
        <taxon>asterids</taxon>
        <taxon>lamiids</taxon>
        <taxon>Solanales</taxon>
        <taxon>Solanaceae</taxon>
        <taxon>Solanoideae</taxon>
        <taxon>Solaneae</taxon>
        <taxon>Solanum</taxon>
    </lineage>
</organism>
<keyword evidence="3" id="KW-1185">Reference proteome</keyword>
<feature type="region of interest" description="Disordered" evidence="1">
    <location>
        <begin position="78"/>
        <end position="110"/>
    </location>
</feature>
<feature type="region of interest" description="Disordered" evidence="1">
    <location>
        <begin position="1"/>
        <end position="25"/>
    </location>
</feature>
<dbReference type="InParanoid" id="M1DB42"/>
<sequence>MEAARTEKPADGGSAGPDGGGANRFKYLKFEGKHGHYVTKRNENAKKNEENEGLRIAESTWRVAEKSYFAFCSSVLSPEGKDQVSGNREQSAQCREVPQSSTMSPNDPEHNDAEGWCKTAVNYTKSGLKSVNVMGVGGANPDESHFEALYNEEVNFLANQGGGFHANYPRSCGNPGWNRDDGWRDRDREWCDRNATWREKEGDKDRRAKIPIGDSPNRSARLTWTAVGTTWLAKEENLGGPEGLDGTPYLRCHPEMDRDRRVCVSRDEKKDEEVTPTSSIDIRRIEAEYQRDEADKRREAPVDTSSEVDIEMLPTEADMPNQASGPSDLLLFPLLLPDHLSPRRCFTTWAQLAQSADLCASRLKVVIPGMIARAIVAALTPLRAEIDSHKLSLDAFTVRVGECEKSQEATDAVTTLKADHVELHVPSTDIPAFSKVPPATTTEDETRADDTDVDFEAEMNEEQLGGGRRQCLRI</sequence>
<evidence type="ECO:0000313" key="3">
    <source>
        <dbReference type="Proteomes" id="UP000011115"/>
    </source>
</evidence>
<accession>M1DB42</accession>
<dbReference type="AlphaFoldDB" id="M1DB42"/>
<feature type="compositionally biased region" description="Polar residues" evidence="1">
    <location>
        <begin position="84"/>
        <end position="105"/>
    </location>
</feature>
<reference evidence="3" key="1">
    <citation type="journal article" date="2011" name="Nature">
        <title>Genome sequence and analysis of the tuber crop potato.</title>
        <authorList>
            <consortium name="The Potato Genome Sequencing Consortium"/>
        </authorList>
    </citation>
    <scope>NUCLEOTIDE SEQUENCE [LARGE SCALE GENOMIC DNA]</scope>
    <source>
        <strain evidence="3">cv. DM1-3 516 R44</strain>
    </source>
</reference>
<dbReference type="Proteomes" id="UP000011115">
    <property type="component" value="Unassembled WGS sequence"/>
</dbReference>
<dbReference type="PaxDb" id="4113-PGSC0003DMT400086158"/>
<dbReference type="EnsemblPlants" id="PGSC0003DMT400086158">
    <property type="protein sequence ID" value="PGSC0003DMT400086158"/>
    <property type="gene ID" value="PGSC0003DMG400035729"/>
</dbReference>